<evidence type="ECO:0000256" key="2">
    <source>
        <dbReference type="SAM" id="SignalP"/>
    </source>
</evidence>
<gene>
    <name evidence="3" type="ORF">JK232_19515</name>
</gene>
<accession>A0ABS5JM55</accession>
<protein>
    <submittedName>
        <fullName evidence="3">DUF2756 domain-containing protein</fullName>
    </submittedName>
</protein>
<evidence type="ECO:0000313" key="4">
    <source>
        <dbReference type="Proteomes" id="UP000680634"/>
    </source>
</evidence>
<feature type="region of interest" description="Disordered" evidence="1">
    <location>
        <begin position="29"/>
        <end position="92"/>
    </location>
</feature>
<keyword evidence="2" id="KW-0732">Signal</keyword>
<sequence>MTLIACALATGLMAGSAVADALKPLSPQQRQQQLLNNPAQRNTQQRMQTNQQLQQRQLEIDRQTSAQQQNQQLRTQMQTDQQRIQQNQPGSK</sequence>
<dbReference type="Proteomes" id="UP000680634">
    <property type="component" value="Unassembled WGS sequence"/>
</dbReference>
<organism evidence="3 4">
    <name type="scientific">Nissabacter archeti</name>
    <dbReference type="NCBI Taxonomy" id="1917880"/>
    <lineage>
        <taxon>Bacteria</taxon>
        <taxon>Pseudomonadati</taxon>
        <taxon>Pseudomonadota</taxon>
        <taxon>Gammaproteobacteria</taxon>
        <taxon>Enterobacterales</taxon>
        <taxon>Yersiniaceae</taxon>
        <taxon>Nissabacter</taxon>
    </lineage>
</organism>
<keyword evidence="4" id="KW-1185">Reference proteome</keyword>
<feature type="chain" id="PRO_5045559937" evidence="2">
    <location>
        <begin position="20"/>
        <end position="92"/>
    </location>
</feature>
<dbReference type="EMBL" id="JAERKB010000015">
    <property type="protein sequence ID" value="MBS0971075.1"/>
    <property type="molecule type" value="Genomic_DNA"/>
</dbReference>
<evidence type="ECO:0000256" key="1">
    <source>
        <dbReference type="SAM" id="MobiDB-lite"/>
    </source>
</evidence>
<feature type="signal peptide" evidence="2">
    <location>
        <begin position="1"/>
        <end position="19"/>
    </location>
</feature>
<name>A0ABS5JM55_9GAMM</name>
<evidence type="ECO:0000313" key="3">
    <source>
        <dbReference type="EMBL" id="MBS0971075.1"/>
    </source>
</evidence>
<reference evidence="4" key="1">
    <citation type="submission" date="2023-07" db="EMBL/GenBank/DDBJ databases">
        <title>Genome-inferred correspondence between phylogeny and metabolic traits in the wild Drosophila gut microbiome.</title>
        <authorList>
            <person name="Bueno E."/>
            <person name="Blow F."/>
            <person name="Douglas A.E."/>
        </authorList>
    </citation>
    <scope>NUCLEOTIDE SEQUENCE [LARGE SCALE GENOMIC DNA]</scope>
    <source>
        <strain evidence="4">JGM97</strain>
    </source>
</reference>
<comment type="caution">
    <text evidence="3">The sequence shown here is derived from an EMBL/GenBank/DDBJ whole genome shotgun (WGS) entry which is preliminary data.</text>
</comment>
<proteinExistence type="predicted"/>